<keyword evidence="3 5" id="KW-0067">ATP-binding</keyword>
<dbReference type="SUPFAM" id="SSF52540">
    <property type="entry name" value="P-loop containing nucleoside triphosphate hydrolases"/>
    <property type="match status" value="1"/>
</dbReference>
<dbReference type="InterPro" id="IPR017871">
    <property type="entry name" value="ABC_transporter-like_CS"/>
</dbReference>
<reference evidence="6" key="1">
    <citation type="journal article" date="2022" name="Int. J. Syst. Evol. Microbiol.">
        <title>Anaeromyxobacter oryzae sp. nov., Anaeromyxobacter diazotrophicus sp. nov. and Anaeromyxobacter paludicola sp. nov., isolated from paddy soils.</title>
        <authorList>
            <person name="Itoh H."/>
            <person name="Xu Z."/>
            <person name="Mise K."/>
            <person name="Masuda Y."/>
            <person name="Ushijima N."/>
            <person name="Hayakawa C."/>
            <person name="Shiratori Y."/>
            <person name="Senoo K."/>
        </authorList>
    </citation>
    <scope>NUCLEOTIDE SEQUENCE [LARGE SCALE GENOMIC DNA]</scope>
    <source>
        <strain evidence="6">Red630</strain>
    </source>
</reference>
<keyword evidence="1" id="KW-0813">Transport</keyword>
<evidence type="ECO:0000259" key="4">
    <source>
        <dbReference type="PROSITE" id="PS50893"/>
    </source>
</evidence>
<protein>
    <submittedName>
        <fullName evidence="5">ABC transporter ATP-binding protein</fullName>
    </submittedName>
</protein>
<dbReference type="RefSeq" id="WP_248343320.1">
    <property type="nucleotide sequence ID" value="NZ_AP025592.1"/>
</dbReference>
<proteinExistence type="predicted"/>
<dbReference type="CDD" id="cd03293">
    <property type="entry name" value="ABC_NrtD_SsuB_transporters"/>
    <property type="match status" value="1"/>
</dbReference>
<sequence>MIRISHASKRYSGGLVLALDRVDLQVAKGEFLALLGPSGCGKSTLLHAIAGLVPVNGTIAVSGARVEGPGLERAIVFQDYALFPWRTVLDNVAFGLEVRGVPARDRAQRAREHLALVGLEEFAERYPAQLSGGMKQRVAIARALACDPDVLLLDEPFAALDAQTRETLQAELLGIWERTGKTIVFVTHAIEEAVFLAQRVAVFTARPGRIKEIVPVDLPPDRAGRDVRGTPEFAAIRHRLWVSLSDEVRRASQEQRAHPGAPAPGDVRPGILGALHRVLRRGLA</sequence>
<evidence type="ECO:0000313" key="5">
    <source>
        <dbReference type="EMBL" id="BDG10774.1"/>
    </source>
</evidence>
<dbReference type="Proteomes" id="UP001162734">
    <property type="component" value="Chromosome"/>
</dbReference>
<dbReference type="PROSITE" id="PS50893">
    <property type="entry name" value="ABC_TRANSPORTER_2"/>
    <property type="match status" value="1"/>
</dbReference>
<accession>A0ABM7XFU9</accession>
<dbReference type="Pfam" id="PF00005">
    <property type="entry name" value="ABC_tran"/>
    <property type="match status" value="1"/>
</dbReference>
<evidence type="ECO:0000256" key="1">
    <source>
        <dbReference type="ARBA" id="ARBA00022448"/>
    </source>
</evidence>
<dbReference type="InterPro" id="IPR050166">
    <property type="entry name" value="ABC_transporter_ATP-bind"/>
</dbReference>
<organism evidence="5 6">
    <name type="scientific">Anaeromyxobacter paludicola</name>
    <dbReference type="NCBI Taxonomy" id="2918171"/>
    <lineage>
        <taxon>Bacteria</taxon>
        <taxon>Pseudomonadati</taxon>
        <taxon>Myxococcota</taxon>
        <taxon>Myxococcia</taxon>
        <taxon>Myxococcales</taxon>
        <taxon>Cystobacterineae</taxon>
        <taxon>Anaeromyxobacteraceae</taxon>
        <taxon>Anaeromyxobacter</taxon>
    </lineage>
</organism>
<dbReference type="PANTHER" id="PTHR42788:SF13">
    <property type="entry name" value="ALIPHATIC SULFONATES IMPORT ATP-BINDING PROTEIN SSUB"/>
    <property type="match status" value="1"/>
</dbReference>
<evidence type="ECO:0000256" key="3">
    <source>
        <dbReference type="ARBA" id="ARBA00022840"/>
    </source>
</evidence>
<evidence type="ECO:0000313" key="6">
    <source>
        <dbReference type="Proteomes" id="UP001162734"/>
    </source>
</evidence>
<evidence type="ECO:0000256" key="2">
    <source>
        <dbReference type="ARBA" id="ARBA00022741"/>
    </source>
</evidence>
<keyword evidence="2" id="KW-0547">Nucleotide-binding</keyword>
<keyword evidence="6" id="KW-1185">Reference proteome</keyword>
<dbReference type="InterPro" id="IPR003593">
    <property type="entry name" value="AAA+_ATPase"/>
</dbReference>
<dbReference type="SMART" id="SM00382">
    <property type="entry name" value="AAA"/>
    <property type="match status" value="1"/>
</dbReference>
<name>A0ABM7XFU9_9BACT</name>
<dbReference type="GO" id="GO:0005524">
    <property type="term" value="F:ATP binding"/>
    <property type="evidence" value="ECO:0007669"/>
    <property type="project" value="UniProtKB-KW"/>
</dbReference>
<dbReference type="InterPro" id="IPR003439">
    <property type="entry name" value="ABC_transporter-like_ATP-bd"/>
</dbReference>
<dbReference type="PROSITE" id="PS00211">
    <property type="entry name" value="ABC_TRANSPORTER_1"/>
    <property type="match status" value="1"/>
</dbReference>
<dbReference type="InterPro" id="IPR027417">
    <property type="entry name" value="P-loop_NTPase"/>
</dbReference>
<dbReference type="EMBL" id="AP025592">
    <property type="protein sequence ID" value="BDG10774.1"/>
    <property type="molecule type" value="Genomic_DNA"/>
</dbReference>
<dbReference type="Gene3D" id="3.40.50.300">
    <property type="entry name" value="P-loop containing nucleotide triphosphate hydrolases"/>
    <property type="match status" value="1"/>
</dbReference>
<gene>
    <name evidence="5" type="primary">ssuB</name>
    <name evidence="5" type="ORF">AMPC_38870</name>
</gene>
<dbReference type="PANTHER" id="PTHR42788">
    <property type="entry name" value="TAURINE IMPORT ATP-BINDING PROTEIN-RELATED"/>
    <property type="match status" value="1"/>
</dbReference>
<feature type="domain" description="ABC transporter" evidence="4">
    <location>
        <begin position="2"/>
        <end position="232"/>
    </location>
</feature>